<feature type="domain" description="HTH lysR-type" evidence="5">
    <location>
        <begin position="1"/>
        <end position="58"/>
    </location>
</feature>
<dbReference type="PRINTS" id="PR00039">
    <property type="entry name" value="HTHLYSR"/>
</dbReference>
<dbReference type="Pfam" id="PF03466">
    <property type="entry name" value="LysR_substrate"/>
    <property type="match status" value="1"/>
</dbReference>
<keyword evidence="2" id="KW-0805">Transcription regulation</keyword>
<sequence>MEIRQLEYFLKAGEHKNLSAAARELFITEQALSKSIVALEKEFGFSLFVRDRKGVALTPAGETMRCIAAEAVDEVVQLKRTAAKIREGHDAQPIRIGFFEGFLGGDEAPLSTEMLIAFQNDHPEIALHIFEDTNERIRKMTCEKELDLGVFSGEVPATCCSITLHELRIDLAVARASALARSEAVSWSDLRGQRIVVPRGEPRMRDMIGSICRQRGFDASLVPHDASPAVALAYVYSDEAAMPIDRCNAKHVDRERAAILRFHPEEEIIRPLVSVAWSNEKGISSNHYKITDLLRARFNRTRAFV</sequence>
<dbReference type="PANTHER" id="PTHR30346:SF0">
    <property type="entry name" value="HCA OPERON TRANSCRIPTIONAL ACTIVATOR HCAR"/>
    <property type="match status" value="1"/>
</dbReference>
<gene>
    <name evidence="6" type="ORF">CE91St30_22060</name>
</gene>
<dbReference type="CDD" id="cd05466">
    <property type="entry name" value="PBP2_LTTR_substrate"/>
    <property type="match status" value="1"/>
</dbReference>
<evidence type="ECO:0000256" key="4">
    <source>
        <dbReference type="ARBA" id="ARBA00023163"/>
    </source>
</evidence>
<name>A0ABM7WKI1_9ACTN</name>
<dbReference type="SUPFAM" id="SSF53850">
    <property type="entry name" value="Periplasmic binding protein-like II"/>
    <property type="match status" value="1"/>
</dbReference>
<dbReference type="InterPro" id="IPR036388">
    <property type="entry name" value="WH-like_DNA-bd_sf"/>
</dbReference>
<dbReference type="Pfam" id="PF00126">
    <property type="entry name" value="HTH_1"/>
    <property type="match status" value="1"/>
</dbReference>
<dbReference type="SUPFAM" id="SSF46785">
    <property type="entry name" value="Winged helix' DNA-binding domain"/>
    <property type="match status" value="1"/>
</dbReference>
<comment type="similarity">
    <text evidence="1">Belongs to the LysR transcriptional regulatory family.</text>
</comment>
<proteinExistence type="inferred from homology"/>
<dbReference type="PROSITE" id="PS50931">
    <property type="entry name" value="HTH_LYSR"/>
    <property type="match status" value="1"/>
</dbReference>
<dbReference type="Proteomes" id="UP001320544">
    <property type="component" value="Chromosome"/>
</dbReference>
<evidence type="ECO:0000256" key="2">
    <source>
        <dbReference type="ARBA" id="ARBA00023015"/>
    </source>
</evidence>
<dbReference type="RefSeq" id="WP_244386017.1">
    <property type="nucleotide sequence ID" value="NZ_AP025564.1"/>
</dbReference>
<organism evidence="6 7">
    <name type="scientific">Raoultibacter timonensis</name>
    <dbReference type="NCBI Taxonomy" id="1907662"/>
    <lineage>
        <taxon>Bacteria</taxon>
        <taxon>Bacillati</taxon>
        <taxon>Actinomycetota</taxon>
        <taxon>Coriobacteriia</taxon>
        <taxon>Eggerthellales</taxon>
        <taxon>Eggerthellaceae</taxon>
        <taxon>Raoultibacter</taxon>
    </lineage>
</organism>
<keyword evidence="7" id="KW-1185">Reference proteome</keyword>
<keyword evidence="4" id="KW-0804">Transcription</keyword>
<evidence type="ECO:0000313" key="7">
    <source>
        <dbReference type="Proteomes" id="UP001320544"/>
    </source>
</evidence>
<protein>
    <recommendedName>
        <fullName evidence="5">HTH lysR-type domain-containing protein</fullName>
    </recommendedName>
</protein>
<dbReference type="Gene3D" id="1.10.10.10">
    <property type="entry name" value="Winged helix-like DNA-binding domain superfamily/Winged helix DNA-binding domain"/>
    <property type="match status" value="1"/>
</dbReference>
<dbReference type="InterPro" id="IPR000847">
    <property type="entry name" value="LysR_HTH_N"/>
</dbReference>
<dbReference type="InterPro" id="IPR005119">
    <property type="entry name" value="LysR_subst-bd"/>
</dbReference>
<reference evidence="6 7" key="1">
    <citation type="submission" date="2022-01" db="EMBL/GenBank/DDBJ databases">
        <title>Novel bile acid biosynthetic pathways are enriched in the microbiome of centenarians.</title>
        <authorList>
            <person name="Sato Y."/>
            <person name="Atarashi K."/>
            <person name="Plichta R.D."/>
            <person name="Arai Y."/>
            <person name="Sasajima S."/>
            <person name="Kearney M.S."/>
            <person name="Suda W."/>
            <person name="Takeshita K."/>
            <person name="Sasaki T."/>
            <person name="Okamoto S."/>
            <person name="Skelly N.A."/>
            <person name="Okamura Y."/>
            <person name="Vlamakis H."/>
            <person name="Li Y."/>
            <person name="Tanoue T."/>
            <person name="Takei H."/>
            <person name="Nittono H."/>
            <person name="Narushima S."/>
            <person name="Irie J."/>
            <person name="Itoh H."/>
            <person name="Moriya K."/>
            <person name="Sugiura Y."/>
            <person name="Suematsu M."/>
            <person name="Moritoki N."/>
            <person name="Shibata S."/>
            <person name="Littman R.D."/>
            <person name="Fischbach A.M."/>
            <person name="Uwamino Y."/>
            <person name="Inoue T."/>
            <person name="Honda A."/>
            <person name="Hattori M."/>
            <person name="Murai T."/>
            <person name="Xavier J.R."/>
            <person name="Hirose N."/>
            <person name="Honda K."/>
        </authorList>
    </citation>
    <scope>NUCLEOTIDE SEQUENCE [LARGE SCALE GENOMIC DNA]</scope>
    <source>
        <strain evidence="6 7">CE91-St30</strain>
    </source>
</reference>
<evidence type="ECO:0000313" key="6">
    <source>
        <dbReference type="EMBL" id="BDE96873.1"/>
    </source>
</evidence>
<dbReference type="PANTHER" id="PTHR30346">
    <property type="entry name" value="TRANSCRIPTIONAL DUAL REGULATOR HCAR-RELATED"/>
    <property type="match status" value="1"/>
</dbReference>
<dbReference type="InterPro" id="IPR036390">
    <property type="entry name" value="WH_DNA-bd_sf"/>
</dbReference>
<keyword evidence="3" id="KW-0238">DNA-binding</keyword>
<evidence type="ECO:0000256" key="3">
    <source>
        <dbReference type="ARBA" id="ARBA00023125"/>
    </source>
</evidence>
<evidence type="ECO:0000259" key="5">
    <source>
        <dbReference type="PROSITE" id="PS50931"/>
    </source>
</evidence>
<evidence type="ECO:0000256" key="1">
    <source>
        <dbReference type="ARBA" id="ARBA00009437"/>
    </source>
</evidence>
<dbReference type="Gene3D" id="3.40.190.290">
    <property type="match status" value="1"/>
</dbReference>
<dbReference type="EMBL" id="AP025564">
    <property type="protein sequence ID" value="BDE96873.1"/>
    <property type="molecule type" value="Genomic_DNA"/>
</dbReference>
<accession>A0ABM7WKI1</accession>